<sequence>MHGKFLRYLRSNGILDNKTSMRKGFKMRDYSLFIFFKFINLKFSIINKKFLSVILFSALMVGTAGTFTSCKDYDDDIKDLQGQLDKKASLDDLNAKVATLQTAVDEAKTAANEAKAKAQEALDKAGSSESGVSEADLEKLQDALEKEMEKLASLEVVDTKIKELKESLASEFISEADLKKLATDVETLSVKVMALIGHRLTSLTLIPTTHINGIPSIELLTLTYTPQVFAAKNYADHEADPSKHTDRPVLDHTAVKGAKALSISTEKNEVSYKISPSIGVMKEDVKLPMFECFTSQNVTKAAPELSQNKPLEVVDYDVKDGVMTVLYKKNADYVGKSIGTTGSAHGEGKLEKFWMASLKTPIADKNLTDAEKEAGKDVFVNSEYSRIEESTVYPYLANKKIDFTKDFTTDFADEMQDGKYVHYHDSLCLYKSGNEQLVDVKQSYDSPLDLRTLVTVCYTYTDKQHASHKELTNYADYGLEFRFSLAKAKYLQGDRKTDEQAFGRILSDGYTLKSEVYDVELGDTEYSKTSIGREPIIRAELWDKNNGNMIAVRYIKIRWTGEKDQTIAAITFPNDTVTCKDMFQQLFSKEMNEKIYHMVKFDGGQSMSKTQFHSIYTDMEILELRKDGKKVDLSKLAVSKVATDWQEGSDKVGKDGKEAIKNNKDLVFALLHDAEDNTSYNLVWAMNPKTVGTLAYNESTKTYASTFEIDVKYIDEAGLNGDIKQTFKQTIVVPAQKFAYQGTFWKNGKGEGVFNVNPIVYTTANDGGTQKDPHVYPGITDGCTLKDYSHIEADLVNGFVYEPTKEKPANLAQFIQYIRECAEVKFIFDETRMKDLTTYPHLKDFVTSDDKTQLWYKTEGTAEDKDKSDNNNIGRTDADIMDYKQSNDLAATINNLMGADATENKKNLPWNYDETLGNNVNECSSIIRLHEKDNWNGTDAALKLIGKEVPVQLVVAYNDFNVIPVQEFEVHFINPLTIDGSISDNFVDAEIDGSFLSVAKNFTFTDWNNKPVAAAVADKATGDEVYAHALYDYYAVREVKFLTDKTTTSLAWNAATSTYEHKEGTTDGKLPTNASLKMMNWDETKAKSTATEAKADPTHLAYFNNHGTPVNVDYNMFLTVNVNYKWGVLSKDNLKVIVKKAAGTPSAK</sequence>
<evidence type="ECO:0000313" key="2">
    <source>
        <dbReference type="EMBL" id="CUP61787.1"/>
    </source>
</evidence>
<evidence type="ECO:0000256" key="1">
    <source>
        <dbReference type="SAM" id="Coils"/>
    </source>
</evidence>
<proteinExistence type="predicted"/>
<gene>
    <name evidence="2" type="ORF">ERS852462_04183</name>
</gene>
<name>A0A174PRM5_BACUN</name>
<dbReference type="Proteomes" id="UP000095614">
    <property type="component" value="Unassembled WGS sequence"/>
</dbReference>
<dbReference type="AlphaFoldDB" id="A0A174PRM5"/>
<organism evidence="2 3">
    <name type="scientific">Bacteroides uniformis</name>
    <dbReference type="NCBI Taxonomy" id="820"/>
    <lineage>
        <taxon>Bacteria</taxon>
        <taxon>Pseudomonadati</taxon>
        <taxon>Bacteroidota</taxon>
        <taxon>Bacteroidia</taxon>
        <taxon>Bacteroidales</taxon>
        <taxon>Bacteroidaceae</taxon>
        <taxon>Bacteroides</taxon>
    </lineage>
</organism>
<keyword evidence="1" id="KW-0175">Coiled coil</keyword>
<dbReference type="EMBL" id="CZAF01000017">
    <property type="protein sequence ID" value="CUP61787.1"/>
    <property type="molecule type" value="Genomic_DNA"/>
</dbReference>
<feature type="coiled-coil region" evidence="1">
    <location>
        <begin position="90"/>
        <end position="157"/>
    </location>
</feature>
<evidence type="ECO:0000313" key="3">
    <source>
        <dbReference type="Proteomes" id="UP000095614"/>
    </source>
</evidence>
<reference evidence="2 3" key="1">
    <citation type="submission" date="2015-09" db="EMBL/GenBank/DDBJ databases">
        <authorList>
            <consortium name="Pathogen Informatics"/>
        </authorList>
    </citation>
    <scope>NUCLEOTIDE SEQUENCE [LARGE SCALE GENOMIC DNA]</scope>
    <source>
        <strain evidence="2 3">2789STDY5834847</strain>
    </source>
</reference>
<accession>A0A174PRM5</accession>
<protein>
    <submittedName>
        <fullName evidence="2">Cell surface protein</fullName>
    </submittedName>
</protein>